<keyword evidence="29" id="KW-1185">Reference proteome</keyword>
<feature type="domain" description="Peptidase M1 membrane alanine aminopeptidase" evidence="25">
    <location>
        <begin position="319"/>
        <end position="541"/>
    </location>
</feature>
<dbReference type="GO" id="GO:0098552">
    <property type="term" value="C:side of membrane"/>
    <property type="evidence" value="ECO:0007669"/>
    <property type="project" value="UniProtKB-KW"/>
</dbReference>
<evidence type="ECO:0000256" key="21">
    <source>
        <dbReference type="PIRSR" id="PIRSR634016-3"/>
    </source>
</evidence>
<keyword evidence="17 23" id="KW-0472">Membrane</keyword>
<feature type="domain" description="ERAP1-like C-terminal" evidence="26">
    <location>
        <begin position="622"/>
        <end position="940"/>
    </location>
</feature>
<keyword evidence="8 23" id="KW-0645">Protease</keyword>
<comment type="cofactor">
    <cofactor evidence="21 23">
        <name>Zn(2+)</name>
        <dbReference type="ChEBI" id="CHEBI:29105"/>
    </cofactor>
    <text evidence="21 23">Binds 1 zinc ion per subunit.</text>
</comment>
<dbReference type="PANTHER" id="PTHR11533">
    <property type="entry name" value="PROTEASE M1 ZINC METALLOPROTEASE"/>
    <property type="match status" value="1"/>
</dbReference>
<evidence type="ECO:0000256" key="16">
    <source>
        <dbReference type="ARBA" id="ARBA00023049"/>
    </source>
</evidence>
<sequence length="983" mass="110515">MEDERKPEEPPMEIFATNSSQDVCSVASEGEAKKKKKKKKSDNIRMGLAVSGFVVSIAIIVLGFFLGAEAKKHKTTESNPSFRLPKTLQPTEYQVRLQPFVNGNYSIAGHVQVEMLVVQATSNITIHLADIVTHNETIQVRRYKAGVDKEGEQGEEVVVSSHEYDQVKEWYVAHLARELQVNDTVILSMSFTGLLNDQLKGFYRSTYTLPNGETVRLAVTFFSPINARRAFPCLDEPAMKARFKVSLARQTNMTARANMPLEATEPIPDQKGWVWDHFQTTLPMSTYLVAFLVSDFTSKSNGNVSVWSREAVLGEAEHALQIGPELIAFFEDYLNVTFPLPKMDLVALPDFAAGAMENWGLTTFREGTMLLPNRSSAGSLDRVETIMAHELAHQWFGNLVTAAWWEDILLKEGMASFMENIATEALRPTWGILDQMLLTVQGIMVSDALPSTHPVNQPVAKPSDIGQVFDTITYSKGMSVIRMMSHFLTEDTFRRGLIHYLNQYAYGSATQDDFWAVLTKVAREDGRLPASVTVKDVMDTWTRQSGYPVVTVARSEDGHTATLTQERFLLSGNITQEEKYQWWVPLSFTSANASNFTTEPALWMKNTEASVVLESLPGKEAWILFNLQGTGYFRVNYDKANWAAVTAQLLTDHEAIEMVSRAQLLDDALSLARGGRLSYETALGLNAYLAAETDYLPWTSALTALSYLEKMLTRTASYGYLRRYLLNLLEPLYASVGFEDDLSNPHLEQHKRSLAVAWACKLDHKQCVSKAVQYFGSWMTNDTEVSPNIKSTVYCTGVAKGGVEAWEGVWARYLETEVAREKLHLLQALGCSKEIWILSRYLDMAFTEGSGIRKQDINLVFSSVAENDVGRSLAWNFLRSNWEMIVSYYDTFSSAASLLISATAEFNTPIEMRELEVFVQDNAESLKTSSRAVKTALENADGNVAWMEKYYQVIKDWLQENAKTRELAKVMELKEKAKEKQMV</sequence>
<keyword evidence="12 23" id="KW-0378">Hydrolase</keyword>
<dbReference type="GO" id="GO:0042277">
    <property type="term" value="F:peptide binding"/>
    <property type="evidence" value="ECO:0007669"/>
    <property type="project" value="TreeGrafter"/>
</dbReference>
<evidence type="ECO:0000256" key="2">
    <source>
        <dbReference type="ARBA" id="ARBA00004606"/>
    </source>
</evidence>
<dbReference type="SUPFAM" id="SSF63737">
    <property type="entry name" value="Leukotriene A4 hydrolase N-terminal domain"/>
    <property type="match status" value="1"/>
</dbReference>
<dbReference type="GO" id="GO:0006508">
    <property type="term" value="P:proteolysis"/>
    <property type="evidence" value="ECO:0007669"/>
    <property type="project" value="UniProtKB-KW"/>
</dbReference>
<dbReference type="InterPro" id="IPR050344">
    <property type="entry name" value="Peptidase_M1_aminopeptidases"/>
</dbReference>
<keyword evidence="19" id="KW-0325">Glycoprotein</keyword>
<feature type="site" description="Transition state stabilizer" evidence="22">
    <location>
        <position position="474"/>
    </location>
</feature>
<dbReference type="InterPro" id="IPR045357">
    <property type="entry name" value="Aminopeptidase_N-like_N"/>
</dbReference>
<evidence type="ECO:0000256" key="22">
    <source>
        <dbReference type="PIRSR" id="PIRSR634016-4"/>
    </source>
</evidence>
<comment type="similarity">
    <text evidence="4 23">Belongs to the peptidase M1 family.</text>
</comment>
<dbReference type="Gene3D" id="1.25.50.20">
    <property type="match status" value="1"/>
</dbReference>
<gene>
    <name evidence="28" type="ORF">O3P69_005380</name>
</gene>
<dbReference type="GO" id="GO:0005886">
    <property type="term" value="C:plasma membrane"/>
    <property type="evidence" value="ECO:0007669"/>
    <property type="project" value="UniProtKB-SubCell"/>
</dbReference>
<keyword evidence="7" id="KW-0449">Lipoprotein</keyword>
<evidence type="ECO:0000256" key="20">
    <source>
        <dbReference type="PIRSR" id="PIRSR634016-1"/>
    </source>
</evidence>
<feature type="active site" description="Proton acceptor" evidence="20">
    <location>
        <position position="390"/>
    </location>
</feature>
<evidence type="ECO:0000256" key="13">
    <source>
        <dbReference type="ARBA" id="ARBA00022833"/>
    </source>
</evidence>
<evidence type="ECO:0000259" key="27">
    <source>
        <dbReference type="Pfam" id="PF17900"/>
    </source>
</evidence>
<dbReference type="CDD" id="cd09601">
    <property type="entry name" value="M1_APN-Q_like"/>
    <property type="match status" value="1"/>
</dbReference>
<dbReference type="InterPro" id="IPR001930">
    <property type="entry name" value="Peptidase_M1"/>
</dbReference>
<keyword evidence="18" id="KW-1015">Disulfide bond</keyword>
<dbReference type="GO" id="GO:0008270">
    <property type="term" value="F:zinc ion binding"/>
    <property type="evidence" value="ECO:0007669"/>
    <property type="project" value="UniProtKB-UniRule"/>
</dbReference>
<evidence type="ECO:0000313" key="29">
    <source>
        <dbReference type="Proteomes" id="UP001487740"/>
    </source>
</evidence>
<evidence type="ECO:0000256" key="19">
    <source>
        <dbReference type="ARBA" id="ARBA00023180"/>
    </source>
</evidence>
<evidence type="ECO:0000256" key="24">
    <source>
        <dbReference type="SAM" id="MobiDB-lite"/>
    </source>
</evidence>
<dbReference type="Gene3D" id="2.60.40.1910">
    <property type="match status" value="1"/>
</dbReference>
<dbReference type="Pfam" id="PF17900">
    <property type="entry name" value="Peptidase_M1_N"/>
    <property type="match status" value="1"/>
</dbReference>
<evidence type="ECO:0000256" key="11">
    <source>
        <dbReference type="ARBA" id="ARBA00022729"/>
    </source>
</evidence>
<evidence type="ECO:0000256" key="8">
    <source>
        <dbReference type="ARBA" id="ARBA00022670"/>
    </source>
</evidence>
<keyword evidence="6" id="KW-1003">Cell membrane</keyword>
<protein>
    <recommendedName>
        <fullName evidence="23">Aminopeptidase</fullName>
        <ecNumber evidence="23">3.4.11.-</ecNumber>
    </recommendedName>
</protein>
<dbReference type="EMBL" id="JARAKH010000016">
    <property type="protein sequence ID" value="KAK8396295.1"/>
    <property type="molecule type" value="Genomic_DNA"/>
</dbReference>
<feature type="binding site" evidence="21">
    <location>
        <position position="412"/>
    </location>
    <ligand>
        <name>Zn(2+)</name>
        <dbReference type="ChEBI" id="CHEBI:29105"/>
        <note>catalytic</note>
    </ligand>
</feature>
<feature type="region of interest" description="Disordered" evidence="24">
    <location>
        <begin position="22"/>
        <end position="41"/>
    </location>
</feature>
<keyword evidence="9 23" id="KW-0812">Transmembrane</keyword>
<comment type="subcellular location">
    <subcellularLocation>
        <location evidence="3">Cell membrane</location>
        <topology evidence="3">Lipid-anchor</topology>
        <topology evidence="3">GPI-anchor</topology>
    </subcellularLocation>
    <subcellularLocation>
        <location evidence="2">Membrane</location>
        <topology evidence="2">Single-pass type II membrane protein</topology>
    </subcellularLocation>
</comment>
<keyword evidence="5 23" id="KW-0031">Aminopeptidase</keyword>
<evidence type="ECO:0000313" key="28">
    <source>
        <dbReference type="EMBL" id="KAK8396296.1"/>
    </source>
</evidence>
<evidence type="ECO:0000256" key="12">
    <source>
        <dbReference type="ARBA" id="ARBA00022801"/>
    </source>
</evidence>
<evidence type="ECO:0000259" key="25">
    <source>
        <dbReference type="Pfam" id="PF01433"/>
    </source>
</evidence>
<evidence type="ECO:0000256" key="23">
    <source>
        <dbReference type="RuleBase" id="RU364040"/>
    </source>
</evidence>
<dbReference type="Gene3D" id="1.10.390.10">
    <property type="entry name" value="Neutral Protease Domain 2"/>
    <property type="match status" value="1"/>
</dbReference>
<dbReference type="GO" id="GO:0005737">
    <property type="term" value="C:cytoplasm"/>
    <property type="evidence" value="ECO:0007669"/>
    <property type="project" value="TreeGrafter"/>
</dbReference>
<dbReference type="EMBL" id="JARAKH010000016">
    <property type="protein sequence ID" value="KAK8396296.1"/>
    <property type="molecule type" value="Genomic_DNA"/>
</dbReference>
<evidence type="ECO:0000259" key="26">
    <source>
        <dbReference type="Pfam" id="PF11838"/>
    </source>
</evidence>
<dbReference type="AlphaFoldDB" id="A0AAW0U9U6"/>
<evidence type="ECO:0000256" key="6">
    <source>
        <dbReference type="ARBA" id="ARBA00022475"/>
    </source>
</evidence>
<dbReference type="InterPro" id="IPR024571">
    <property type="entry name" value="ERAP1-like_C_dom"/>
</dbReference>
<feature type="binding site" evidence="21">
    <location>
        <position position="393"/>
    </location>
    <ligand>
        <name>Zn(2+)</name>
        <dbReference type="ChEBI" id="CHEBI:29105"/>
        <note>catalytic</note>
    </ligand>
</feature>
<evidence type="ECO:0000256" key="17">
    <source>
        <dbReference type="ARBA" id="ARBA00023136"/>
    </source>
</evidence>
<dbReference type="FunFam" id="1.25.50.20:FF:000001">
    <property type="entry name" value="Aminopeptidase"/>
    <property type="match status" value="1"/>
</dbReference>
<dbReference type="EC" id="3.4.11.-" evidence="23"/>
<dbReference type="GO" id="GO:0043171">
    <property type="term" value="P:peptide catabolic process"/>
    <property type="evidence" value="ECO:0007669"/>
    <property type="project" value="TreeGrafter"/>
</dbReference>
<keyword evidence="14" id="KW-0735">Signal-anchor</keyword>
<dbReference type="Pfam" id="PF11838">
    <property type="entry name" value="ERAP1_C"/>
    <property type="match status" value="1"/>
</dbReference>
<keyword evidence="7" id="KW-0336">GPI-anchor</keyword>
<name>A0AAW0U9U6_SCYPA</name>
<proteinExistence type="inferred from homology"/>
<keyword evidence="15 23" id="KW-1133">Transmembrane helix</keyword>
<dbReference type="InterPro" id="IPR027268">
    <property type="entry name" value="Peptidase_M4/M1_CTD_sf"/>
</dbReference>
<dbReference type="FunFam" id="2.60.40.1730:FF:000012">
    <property type="entry name" value="Aminopeptidase N"/>
    <property type="match status" value="1"/>
</dbReference>
<feature type="domain" description="Aminopeptidase N-like N-terminal" evidence="27">
    <location>
        <begin position="89"/>
        <end position="288"/>
    </location>
</feature>
<evidence type="ECO:0000256" key="4">
    <source>
        <dbReference type="ARBA" id="ARBA00010136"/>
    </source>
</evidence>
<dbReference type="InterPro" id="IPR042097">
    <property type="entry name" value="Aminopeptidase_N-like_N_sf"/>
</dbReference>
<dbReference type="InterPro" id="IPR014782">
    <property type="entry name" value="Peptidase_M1_dom"/>
</dbReference>
<accession>A0AAW0U9U6</accession>
<evidence type="ECO:0000256" key="9">
    <source>
        <dbReference type="ARBA" id="ARBA00022692"/>
    </source>
</evidence>
<dbReference type="Proteomes" id="UP001487740">
    <property type="component" value="Unassembled WGS sequence"/>
</dbReference>
<comment type="catalytic activity">
    <reaction evidence="1">
        <text>Release of an N-terminal amino acid, Xaa-|-Yaa- from a peptide, amide or arylamide. Xaa is preferably Ala, but may be most amino acids including Pro (slow action). When a terminal hydrophobic residue is followed by a prolyl residue, the two may be released as an intact Xaa-Pro dipeptide.</text>
        <dbReference type="EC" id="3.4.11.2"/>
    </reaction>
</comment>
<dbReference type="Pfam" id="PF01433">
    <property type="entry name" value="Peptidase_M1"/>
    <property type="match status" value="1"/>
</dbReference>
<evidence type="ECO:0000256" key="10">
    <source>
        <dbReference type="ARBA" id="ARBA00022723"/>
    </source>
</evidence>
<evidence type="ECO:0000256" key="7">
    <source>
        <dbReference type="ARBA" id="ARBA00022622"/>
    </source>
</evidence>
<dbReference type="PANTHER" id="PTHR11533:SF294">
    <property type="entry name" value="THYROTROPIN-RELEASING HORMONE-DEGRADING ECTOENZYME"/>
    <property type="match status" value="1"/>
</dbReference>
<dbReference type="InterPro" id="IPR034016">
    <property type="entry name" value="M1_APN-typ"/>
</dbReference>
<evidence type="ECO:0000256" key="1">
    <source>
        <dbReference type="ARBA" id="ARBA00000098"/>
    </source>
</evidence>
<dbReference type="PRINTS" id="PR00756">
    <property type="entry name" value="ALADIPTASE"/>
</dbReference>
<organism evidence="28 29">
    <name type="scientific">Scylla paramamosain</name>
    <name type="common">Mud crab</name>
    <dbReference type="NCBI Taxonomy" id="85552"/>
    <lineage>
        <taxon>Eukaryota</taxon>
        <taxon>Metazoa</taxon>
        <taxon>Ecdysozoa</taxon>
        <taxon>Arthropoda</taxon>
        <taxon>Crustacea</taxon>
        <taxon>Multicrustacea</taxon>
        <taxon>Malacostraca</taxon>
        <taxon>Eumalacostraca</taxon>
        <taxon>Eucarida</taxon>
        <taxon>Decapoda</taxon>
        <taxon>Pleocyemata</taxon>
        <taxon>Brachyura</taxon>
        <taxon>Eubrachyura</taxon>
        <taxon>Portunoidea</taxon>
        <taxon>Portunidae</taxon>
        <taxon>Portuninae</taxon>
        <taxon>Scylla</taxon>
    </lineage>
</organism>
<keyword evidence="11" id="KW-0732">Signal</keyword>
<dbReference type="GO" id="GO:0070006">
    <property type="term" value="F:metalloaminopeptidase activity"/>
    <property type="evidence" value="ECO:0007669"/>
    <property type="project" value="TreeGrafter"/>
</dbReference>
<evidence type="ECO:0000256" key="18">
    <source>
        <dbReference type="ARBA" id="ARBA00023157"/>
    </source>
</evidence>
<keyword evidence="16 23" id="KW-0482">Metalloprotease</keyword>
<keyword evidence="13 21" id="KW-0862">Zinc</keyword>
<dbReference type="Gene3D" id="2.60.40.1730">
    <property type="entry name" value="tricorn interacting facor f3 domain"/>
    <property type="match status" value="1"/>
</dbReference>
<evidence type="ECO:0000256" key="5">
    <source>
        <dbReference type="ARBA" id="ARBA00022438"/>
    </source>
</evidence>
<dbReference type="SUPFAM" id="SSF55486">
    <property type="entry name" value="Metalloproteases ('zincins'), catalytic domain"/>
    <property type="match status" value="1"/>
</dbReference>
<keyword evidence="10 21" id="KW-0479">Metal-binding</keyword>
<evidence type="ECO:0000256" key="15">
    <source>
        <dbReference type="ARBA" id="ARBA00022989"/>
    </source>
</evidence>
<dbReference type="FunFam" id="2.60.40.1910:FF:000008">
    <property type="entry name" value="Aminopeptidase"/>
    <property type="match status" value="1"/>
</dbReference>
<feature type="transmembrane region" description="Helical" evidence="23">
    <location>
        <begin position="44"/>
        <end position="66"/>
    </location>
</feature>
<feature type="binding site" evidence="21">
    <location>
        <position position="389"/>
    </location>
    <ligand>
        <name>Zn(2+)</name>
        <dbReference type="ChEBI" id="CHEBI:29105"/>
        <note>catalytic</note>
    </ligand>
</feature>
<evidence type="ECO:0000256" key="14">
    <source>
        <dbReference type="ARBA" id="ARBA00022968"/>
    </source>
</evidence>
<comment type="caution">
    <text evidence="28">The sequence shown here is derived from an EMBL/GenBank/DDBJ whole genome shotgun (WGS) entry which is preliminary data.</text>
</comment>
<dbReference type="GO" id="GO:0005615">
    <property type="term" value="C:extracellular space"/>
    <property type="evidence" value="ECO:0007669"/>
    <property type="project" value="TreeGrafter"/>
</dbReference>
<dbReference type="GO" id="GO:0016285">
    <property type="term" value="F:alanyl aminopeptidase activity"/>
    <property type="evidence" value="ECO:0007669"/>
    <property type="project" value="UniProtKB-EC"/>
</dbReference>
<reference evidence="28 29" key="1">
    <citation type="submission" date="2023-03" db="EMBL/GenBank/DDBJ databases">
        <title>High-quality genome of Scylla paramamosain provides insights in environmental adaptation.</title>
        <authorList>
            <person name="Zhang L."/>
        </authorList>
    </citation>
    <scope>NUCLEOTIDE SEQUENCE [LARGE SCALE GENOMIC DNA]</scope>
    <source>
        <strain evidence="28">LZ_2023a</strain>
        <tissue evidence="28">Muscle</tissue>
    </source>
</reference>
<evidence type="ECO:0000256" key="3">
    <source>
        <dbReference type="ARBA" id="ARBA00004609"/>
    </source>
</evidence>
<dbReference type="FunFam" id="1.10.390.10:FF:000013">
    <property type="entry name" value="Aminopeptidase N"/>
    <property type="match status" value="1"/>
</dbReference>